<feature type="domain" description="HTH lysR-type" evidence="5">
    <location>
        <begin position="15"/>
        <end position="72"/>
    </location>
</feature>
<dbReference type="Proteomes" id="UP001501671">
    <property type="component" value="Unassembled WGS sequence"/>
</dbReference>
<keyword evidence="3" id="KW-0238">DNA-binding</keyword>
<keyword evidence="7" id="KW-1185">Reference proteome</keyword>
<proteinExistence type="inferred from homology"/>
<reference evidence="7" key="1">
    <citation type="journal article" date="2019" name="Int. J. Syst. Evol. Microbiol.">
        <title>The Global Catalogue of Microorganisms (GCM) 10K type strain sequencing project: providing services to taxonomists for standard genome sequencing and annotation.</title>
        <authorList>
            <consortium name="The Broad Institute Genomics Platform"/>
            <consortium name="The Broad Institute Genome Sequencing Center for Infectious Disease"/>
            <person name="Wu L."/>
            <person name="Ma J."/>
        </authorList>
    </citation>
    <scope>NUCLEOTIDE SEQUENCE [LARGE SCALE GENOMIC DNA]</scope>
    <source>
        <strain evidence="7">JCM 17666</strain>
    </source>
</reference>
<evidence type="ECO:0000259" key="5">
    <source>
        <dbReference type="PROSITE" id="PS50931"/>
    </source>
</evidence>
<name>A0ABP8GEU7_9BURK</name>
<comment type="caution">
    <text evidence="6">The sequence shown here is derived from an EMBL/GenBank/DDBJ whole genome shotgun (WGS) entry which is preliminary data.</text>
</comment>
<sequence length="299" mass="32315">MDVEFDNDASAPAQLPLHELAAFEAAARLGSFARAAEELCVTGSAIGHRVRQLEARLGTALFERRGRRLTLLPDGRRYHERVAASLAALTEAHRVLAATEQTCLRIAAAPALATAWLLPRIERFRRRRPQARFDVAPVSAAEDADGGDCDVLIHYGDKGADDAARVRIFGDDVGAVCAPALLARLGPIRGAEDFLRAPLIRHTLLPWPAWLQSAFGHGGEAAGGYVFDDAASLLEAAAAGLGIALSTRVACERFIAGGRLVYAHPHLARLHDYYARLSEAGMRKPLAREFVEWIAQTDS</sequence>
<dbReference type="Pfam" id="PF00126">
    <property type="entry name" value="HTH_1"/>
    <property type="match status" value="1"/>
</dbReference>
<evidence type="ECO:0000256" key="1">
    <source>
        <dbReference type="ARBA" id="ARBA00009437"/>
    </source>
</evidence>
<dbReference type="PANTHER" id="PTHR30537:SF79">
    <property type="entry name" value="TRANSCRIPTIONAL REGULATOR-RELATED"/>
    <property type="match status" value="1"/>
</dbReference>
<dbReference type="PROSITE" id="PS50931">
    <property type="entry name" value="HTH_LYSR"/>
    <property type="match status" value="1"/>
</dbReference>
<dbReference type="InterPro" id="IPR036390">
    <property type="entry name" value="WH_DNA-bd_sf"/>
</dbReference>
<comment type="similarity">
    <text evidence="1">Belongs to the LysR transcriptional regulatory family.</text>
</comment>
<keyword evidence="4" id="KW-0804">Transcription</keyword>
<dbReference type="Gene3D" id="3.40.190.10">
    <property type="entry name" value="Periplasmic binding protein-like II"/>
    <property type="match status" value="2"/>
</dbReference>
<dbReference type="SUPFAM" id="SSF53850">
    <property type="entry name" value="Periplasmic binding protein-like II"/>
    <property type="match status" value="1"/>
</dbReference>
<dbReference type="PANTHER" id="PTHR30537">
    <property type="entry name" value="HTH-TYPE TRANSCRIPTIONAL REGULATOR"/>
    <property type="match status" value="1"/>
</dbReference>
<keyword evidence="2" id="KW-0805">Transcription regulation</keyword>
<dbReference type="SUPFAM" id="SSF46785">
    <property type="entry name" value="Winged helix' DNA-binding domain"/>
    <property type="match status" value="1"/>
</dbReference>
<dbReference type="InterPro" id="IPR058163">
    <property type="entry name" value="LysR-type_TF_proteobact-type"/>
</dbReference>
<evidence type="ECO:0000313" key="6">
    <source>
        <dbReference type="EMBL" id="GAA4323029.1"/>
    </source>
</evidence>
<evidence type="ECO:0000256" key="2">
    <source>
        <dbReference type="ARBA" id="ARBA00023015"/>
    </source>
</evidence>
<organism evidence="6 7">
    <name type="scientific">Pigmentiphaga soli</name>
    <dbReference type="NCBI Taxonomy" id="1007095"/>
    <lineage>
        <taxon>Bacteria</taxon>
        <taxon>Pseudomonadati</taxon>
        <taxon>Pseudomonadota</taxon>
        <taxon>Betaproteobacteria</taxon>
        <taxon>Burkholderiales</taxon>
        <taxon>Alcaligenaceae</taxon>
        <taxon>Pigmentiphaga</taxon>
    </lineage>
</organism>
<evidence type="ECO:0000313" key="7">
    <source>
        <dbReference type="Proteomes" id="UP001501671"/>
    </source>
</evidence>
<gene>
    <name evidence="6" type="primary">gcvA_1</name>
    <name evidence="6" type="ORF">GCM10023144_03540</name>
</gene>
<accession>A0ABP8GEU7</accession>
<dbReference type="Pfam" id="PF03466">
    <property type="entry name" value="LysR_substrate"/>
    <property type="match status" value="1"/>
</dbReference>
<dbReference type="Gene3D" id="1.10.10.10">
    <property type="entry name" value="Winged helix-like DNA-binding domain superfamily/Winged helix DNA-binding domain"/>
    <property type="match status" value="1"/>
</dbReference>
<evidence type="ECO:0000256" key="4">
    <source>
        <dbReference type="ARBA" id="ARBA00023163"/>
    </source>
</evidence>
<evidence type="ECO:0000256" key="3">
    <source>
        <dbReference type="ARBA" id="ARBA00023125"/>
    </source>
</evidence>
<dbReference type="InterPro" id="IPR036388">
    <property type="entry name" value="WH-like_DNA-bd_sf"/>
</dbReference>
<dbReference type="InterPro" id="IPR000847">
    <property type="entry name" value="LysR_HTH_N"/>
</dbReference>
<protein>
    <submittedName>
        <fullName evidence="6">Transcriptional regulator GcvA</fullName>
    </submittedName>
</protein>
<dbReference type="InterPro" id="IPR005119">
    <property type="entry name" value="LysR_subst-bd"/>
</dbReference>
<dbReference type="EMBL" id="BAABFO010000001">
    <property type="protein sequence ID" value="GAA4323029.1"/>
    <property type="molecule type" value="Genomic_DNA"/>
</dbReference>